<evidence type="ECO:0000256" key="11">
    <source>
        <dbReference type="ARBA" id="ARBA00049431"/>
    </source>
</evidence>
<feature type="domain" description="CXXC-type" evidence="15">
    <location>
        <begin position="483"/>
        <end position="524"/>
    </location>
</feature>
<evidence type="ECO:0000256" key="4">
    <source>
        <dbReference type="ARBA" id="ARBA00022723"/>
    </source>
</evidence>
<dbReference type="EC" id="1.14.11.80" evidence="13"/>
<dbReference type="Pfam" id="PF02008">
    <property type="entry name" value="zf-CXXC"/>
    <property type="match status" value="1"/>
</dbReference>
<feature type="compositionally biased region" description="Polar residues" evidence="14">
    <location>
        <begin position="1052"/>
        <end position="1064"/>
    </location>
</feature>
<feature type="region of interest" description="Disordered" evidence="14">
    <location>
        <begin position="689"/>
        <end position="715"/>
    </location>
</feature>
<evidence type="ECO:0000256" key="10">
    <source>
        <dbReference type="ARBA" id="ARBA00047840"/>
    </source>
</evidence>
<feature type="region of interest" description="Disordered" evidence="14">
    <location>
        <begin position="1951"/>
        <end position="1984"/>
    </location>
</feature>
<evidence type="ECO:0000313" key="17">
    <source>
        <dbReference type="Proteomes" id="UP000007648"/>
    </source>
</evidence>
<dbReference type="GO" id="GO:0008270">
    <property type="term" value="F:zinc ion binding"/>
    <property type="evidence" value="ECO:0007669"/>
    <property type="project" value="UniProtKB-UniRule"/>
</dbReference>
<evidence type="ECO:0000313" key="16">
    <source>
        <dbReference type="Ensembl" id="ENSSHAP00000027018.1"/>
    </source>
</evidence>
<comment type="subcellular location">
    <subcellularLocation>
        <location evidence="1">Chromosome</location>
    </subcellularLocation>
</comment>
<dbReference type="Ensembl" id="ENSSHAT00000031634.1">
    <property type="protein sequence ID" value="ENSSHAP00000027018.1"/>
    <property type="gene ID" value="ENSSHAG00000021111.1"/>
</dbReference>
<dbReference type="SMART" id="SM01333">
    <property type="entry name" value="Tet_JBP"/>
    <property type="match status" value="1"/>
</dbReference>
<evidence type="ECO:0000256" key="8">
    <source>
        <dbReference type="ARBA" id="ARBA00023002"/>
    </source>
</evidence>
<dbReference type="InterPro" id="IPR046942">
    <property type="entry name" value="TET_oxygenase"/>
</dbReference>
<feature type="region of interest" description="Disordered" evidence="14">
    <location>
        <begin position="622"/>
        <end position="644"/>
    </location>
</feature>
<dbReference type="Proteomes" id="UP000007648">
    <property type="component" value="Unassembled WGS sequence"/>
</dbReference>
<keyword evidence="17" id="KW-1185">Reference proteome</keyword>
<feature type="compositionally biased region" description="Polar residues" evidence="14">
    <location>
        <begin position="2073"/>
        <end position="2082"/>
    </location>
</feature>
<evidence type="ECO:0000259" key="15">
    <source>
        <dbReference type="PROSITE" id="PS51058"/>
    </source>
</evidence>
<reference evidence="16 17" key="1">
    <citation type="journal article" date="2011" name="Proc. Natl. Acad. Sci. U.S.A.">
        <title>Genetic diversity and population structure of the endangered marsupial Sarcophilus harrisii (Tasmanian devil).</title>
        <authorList>
            <person name="Miller W."/>
            <person name="Hayes V.M."/>
            <person name="Ratan A."/>
            <person name="Petersen D.C."/>
            <person name="Wittekindt N.E."/>
            <person name="Miller J."/>
            <person name="Walenz B."/>
            <person name="Knight J."/>
            <person name="Qi J."/>
            <person name="Zhao F."/>
            <person name="Wang Q."/>
            <person name="Bedoya-Reina O.C."/>
            <person name="Katiyar N."/>
            <person name="Tomsho L.P."/>
            <person name="Kasson L.M."/>
            <person name="Hardie R.A."/>
            <person name="Woodbridge P."/>
            <person name="Tindall E.A."/>
            <person name="Bertelsen M.F."/>
            <person name="Dixon D."/>
            <person name="Pyecroft S."/>
            <person name="Helgen K.M."/>
            <person name="Lesk A.M."/>
            <person name="Pringle T.H."/>
            <person name="Patterson N."/>
            <person name="Zhang Y."/>
            <person name="Kreiss A."/>
            <person name="Woods G.M."/>
            <person name="Jones M.E."/>
            <person name="Schuster S.C."/>
        </authorList>
    </citation>
    <scope>NUCLEOTIDE SEQUENCE [LARGE SCALE GENOMIC DNA]</scope>
</reference>
<dbReference type="GO" id="GO:0005634">
    <property type="term" value="C:nucleus"/>
    <property type="evidence" value="ECO:0007669"/>
    <property type="project" value="UniProtKB-UniRule"/>
</dbReference>
<feature type="compositionally biased region" description="Basic residues" evidence="14">
    <location>
        <begin position="1"/>
        <end position="12"/>
    </location>
</feature>
<dbReference type="PANTHER" id="PTHR23358:SF2">
    <property type="entry name" value="METHYLCYTOSINE DIOXYGENASE TET1"/>
    <property type="match status" value="1"/>
</dbReference>
<dbReference type="InterPro" id="IPR040175">
    <property type="entry name" value="TET1/2/3"/>
</dbReference>
<comment type="catalytic activity">
    <reaction evidence="10 13">
        <text>a 5-formyl-2'-deoxycytidine in DNA + 2-oxoglutarate + O2 = a 5-carboxyl-2'-deoxycytidine in DNA + succinate + CO2 + H(+)</text>
        <dbReference type="Rhea" id="RHEA:53832"/>
        <dbReference type="Rhea" id="RHEA-COMP:13656"/>
        <dbReference type="Rhea" id="RHEA-COMP:13657"/>
        <dbReference type="ChEBI" id="CHEBI:15378"/>
        <dbReference type="ChEBI" id="CHEBI:15379"/>
        <dbReference type="ChEBI" id="CHEBI:16526"/>
        <dbReference type="ChEBI" id="CHEBI:16810"/>
        <dbReference type="ChEBI" id="CHEBI:30031"/>
        <dbReference type="ChEBI" id="CHEBI:137731"/>
        <dbReference type="ChEBI" id="CHEBI:137732"/>
        <dbReference type="EC" id="1.14.11.80"/>
    </reaction>
</comment>
<protein>
    <recommendedName>
        <fullName evidence="13">Methylcytosine dioxygenase TET</fullName>
        <ecNumber evidence="13">1.14.11.80</ecNumber>
    </recommendedName>
</protein>
<reference evidence="16" key="2">
    <citation type="submission" date="2025-08" db="UniProtKB">
        <authorList>
            <consortium name="Ensembl"/>
        </authorList>
    </citation>
    <scope>IDENTIFICATION</scope>
</reference>
<dbReference type="GO" id="GO:0070579">
    <property type="term" value="F:DNA 5-methylcytosine dioxygenase activity"/>
    <property type="evidence" value="ECO:0007669"/>
    <property type="project" value="UniProtKB-UniRule"/>
</dbReference>
<name>A0A7N4UZ04_SARHA</name>
<feature type="region of interest" description="Disordered" evidence="14">
    <location>
        <begin position="1030"/>
        <end position="1095"/>
    </location>
</feature>
<feature type="region of interest" description="Disordered" evidence="14">
    <location>
        <begin position="2063"/>
        <end position="2085"/>
    </location>
</feature>
<evidence type="ECO:0000256" key="13">
    <source>
        <dbReference type="RuleBase" id="RU367064"/>
    </source>
</evidence>
<comment type="cofactor">
    <cofactor evidence="13">
        <name>Fe(2+)</name>
        <dbReference type="ChEBI" id="CHEBI:29033"/>
    </cofactor>
    <text evidence="13">Binds 1 Fe(2+) ion per subunit.</text>
</comment>
<evidence type="ECO:0000256" key="1">
    <source>
        <dbReference type="ARBA" id="ARBA00004286"/>
    </source>
</evidence>
<keyword evidence="6 13" id="KW-0862">Zinc</keyword>
<comment type="similarity">
    <text evidence="2 13">Belongs to the TET family.</text>
</comment>
<reference evidence="16" key="3">
    <citation type="submission" date="2025-09" db="UniProtKB">
        <authorList>
            <consortium name="Ensembl"/>
        </authorList>
    </citation>
    <scope>IDENTIFICATION</scope>
</reference>
<dbReference type="GO" id="GO:0003677">
    <property type="term" value="F:DNA binding"/>
    <property type="evidence" value="ECO:0007669"/>
    <property type="project" value="InterPro"/>
</dbReference>
<feature type="compositionally biased region" description="Low complexity" evidence="14">
    <location>
        <begin position="1034"/>
        <end position="1047"/>
    </location>
</feature>
<keyword evidence="7 13" id="KW-0223">Dioxygenase</keyword>
<dbReference type="PANTHER" id="PTHR23358">
    <property type="entry name" value="METHYLCYTOSINE DIOXYGENASE TET"/>
    <property type="match status" value="1"/>
</dbReference>
<comment type="catalytic activity">
    <reaction evidence="13">
        <text>a 5-methyl-2'-deoxycytidine in DNA + 2-oxoglutarate + O2 = a 5-hydroxymethyl-2'-deoxycytidine in DNA + succinate + CO2</text>
        <dbReference type="Rhea" id="RHEA:52636"/>
        <dbReference type="Rhea" id="RHEA-COMP:11370"/>
        <dbReference type="Rhea" id="RHEA-COMP:13315"/>
        <dbReference type="ChEBI" id="CHEBI:15379"/>
        <dbReference type="ChEBI" id="CHEBI:16526"/>
        <dbReference type="ChEBI" id="CHEBI:16810"/>
        <dbReference type="ChEBI" id="CHEBI:30031"/>
        <dbReference type="ChEBI" id="CHEBI:85454"/>
        <dbReference type="ChEBI" id="CHEBI:136731"/>
        <dbReference type="EC" id="1.14.11.80"/>
    </reaction>
</comment>
<evidence type="ECO:0000256" key="7">
    <source>
        <dbReference type="ARBA" id="ARBA00022964"/>
    </source>
</evidence>
<comment type="catalytic activity">
    <reaction evidence="11 13">
        <text>a 5-hydroxymethyl-2'-deoxycytidine in DNA + 2-oxoglutarate + O2 = a 5-formyl-2'-deoxycytidine in DNA + succinate + CO2 + H2O</text>
        <dbReference type="Rhea" id="RHEA:53828"/>
        <dbReference type="Rhea" id="RHEA-COMP:13315"/>
        <dbReference type="Rhea" id="RHEA-COMP:13656"/>
        <dbReference type="ChEBI" id="CHEBI:15377"/>
        <dbReference type="ChEBI" id="CHEBI:15379"/>
        <dbReference type="ChEBI" id="CHEBI:16526"/>
        <dbReference type="ChEBI" id="CHEBI:16810"/>
        <dbReference type="ChEBI" id="CHEBI:30031"/>
        <dbReference type="ChEBI" id="CHEBI:136731"/>
        <dbReference type="ChEBI" id="CHEBI:137731"/>
        <dbReference type="EC" id="1.14.11.80"/>
    </reaction>
</comment>
<feature type="compositionally biased region" description="Basic and acidic residues" evidence="14">
    <location>
        <begin position="634"/>
        <end position="644"/>
    </location>
</feature>
<dbReference type="InterPro" id="IPR002857">
    <property type="entry name" value="Znf_CXXC"/>
</dbReference>
<keyword evidence="3" id="KW-0158">Chromosome</keyword>
<evidence type="ECO:0000256" key="9">
    <source>
        <dbReference type="ARBA" id="ARBA00023004"/>
    </source>
</evidence>
<comment type="cofactor">
    <cofactor evidence="13">
        <name>Zn(2+)</name>
        <dbReference type="ChEBI" id="CHEBI:29105"/>
    </cofactor>
    <text evidence="13">The zinc ions have a structural role.</text>
</comment>
<feature type="compositionally biased region" description="Basic residues" evidence="14">
    <location>
        <begin position="1065"/>
        <end position="1085"/>
    </location>
</feature>
<evidence type="ECO:0000256" key="12">
    <source>
        <dbReference type="PROSITE-ProRule" id="PRU00509"/>
    </source>
</evidence>
<gene>
    <name evidence="16" type="primary">TET1</name>
</gene>
<dbReference type="GO" id="GO:0141166">
    <property type="term" value="P:chromosomal 5-methylcytosine DNA demethylation pathway"/>
    <property type="evidence" value="ECO:0007669"/>
    <property type="project" value="UniProtKB-UniRule"/>
</dbReference>
<organism evidence="16 17">
    <name type="scientific">Sarcophilus harrisii</name>
    <name type="common">Tasmanian devil</name>
    <name type="synonym">Sarcophilus laniarius</name>
    <dbReference type="NCBI Taxonomy" id="9305"/>
    <lineage>
        <taxon>Eukaryota</taxon>
        <taxon>Metazoa</taxon>
        <taxon>Chordata</taxon>
        <taxon>Craniata</taxon>
        <taxon>Vertebrata</taxon>
        <taxon>Euteleostomi</taxon>
        <taxon>Mammalia</taxon>
        <taxon>Metatheria</taxon>
        <taxon>Dasyuromorphia</taxon>
        <taxon>Dasyuridae</taxon>
        <taxon>Sarcophilus</taxon>
    </lineage>
</organism>
<feature type="region of interest" description="Disordered" evidence="14">
    <location>
        <begin position="901"/>
        <end position="938"/>
    </location>
</feature>
<dbReference type="InParanoid" id="A0A7N4UZ04"/>
<evidence type="ECO:0000256" key="5">
    <source>
        <dbReference type="ARBA" id="ARBA00022771"/>
    </source>
</evidence>
<feature type="region of interest" description="Disordered" evidence="14">
    <location>
        <begin position="1886"/>
        <end position="1930"/>
    </location>
</feature>
<proteinExistence type="inferred from homology"/>
<keyword evidence="9 13" id="KW-0408">Iron</keyword>
<dbReference type="PROSITE" id="PS51058">
    <property type="entry name" value="ZF_CXXC"/>
    <property type="match status" value="1"/>
</dbReference>
<dbReference type="FunCoup" id="A0A7N4UZ04">
    <property type="interactions" value="1050"/>
</dbReference>
<dbReference type="Pfam" id="PF12851">
    <property type="entry name" value="Tet_JBP"/>
    <property type="match status" value="1"/>
</dbReference>
<evidence type="ECO:0000256" key="2">
    <source>
        <dbReference type="ARBA" id="ARBA00007502"/>
    </source>
</evidence>
<sequence length="2130" mass="235909">MSQSRHGRSSKLVRKEDLSKKKTSQLNKASKIMTKKMTLVKTLSAGKLKQLMQERNNVKKKSKTKPPVPIRSLLTRARAARRCLDQTDVLFQNPESLSCNGFTMALRSTSLIHRLSRPAVVLTRSEKIPSSKTLEKEDKRKYGVLADSKKNIVEMEKETNQSQKSLISPEKEDPIVVTSNASPSKKNGQEITPFKEVATLENPITHINTHSSLPTQISKASEDNCKCEGPLFEKLLTDSSDPVQALSQDPMPIPLFKSAAHVVTSKSSPNVHLEDLGSRAEFLKQTDSSLDPIKEKADSHQSSCYKDKSELDLQNIMVPNGSIFPTSLANYLLAGSDQQHVIHDSLDQLVTQSTTSDLLEAHGAIKTLTLDSGQIASSLPNFEKTQSATDTVDQEMHKPCDTCLLSELPSNTHNFPIVPETELNKASNLLSEDPKMAPSDSSQLDGKSLQINTTNVISVSMAFSSTTSYSCPFSYTTLLPTLEKKKRKRCGVCGPCQQKVNCGECIYCKKEKYSHQICKMRKCEELKKKPMVIVPFEVIKENKRPQREKKSKVFKIHLDNNLVNGPRSESMENSKCSNGEKQRLKLNQNILENVQTNEEDTMTGVEVEKWAENKKSHLTIHVQGDISGPGPETENLKKSEDHEKKTLLSDLIEPPKSFAQTVKNGIKNVYYSPAEADVSLKKVKLEKNPDLIDHDTESNPTPSLGNTTSSDNRAGALVPGVYNTHLKREENILVIQKTDPICHSAQDPTDSVLKSNIDAQENPPHIITWGKGEAPESKHISELKQYNSPVQPCLLSLMRDRRLTLEQIVAIEALTQLSQAPSENSSPSKSEKYEETAQLTTNLLHNCKTILCSVGSPAGKDFQDPNLKIDSLVLHPCPSLEKQTPRKPVLYNGQNNSKWHNSLMTNHSTSKTHASSKVIKSGSITEPGSNSPRNHSNKEIVLQGRITVGRCSKSTHGLQTSSKLEFCRQLQESTSKNFDSKNDLSHRTTPHSQIEEDVAAQLTQLASIIESNNAKREEKEGAKMFPSLECHNAQQKSKQEQSSFQEKPPVPIQNNHSSLLAKQKSSSHKRGKSASWKQRLKKKPPAKSIQQNDQSERERLAWQYSKFHDLWVGSKLRRLGYVSSREFHATMIERSPSLTKVPKPLTQSPLSSQHKKRFLPLTQIKFHRHLPESAQEKMKEKRFGFEEMADHTKSEEVDPPTGRVVPEGLQQSGGSSTDPFSLFHLHTKPPLSRPSDNVQVFTEKGDNSQVQHSVNVNQSLNQYNQRAGATAGVDQTQFQQDAEEQLRSQRQHMLPAPSCATPVPGTVQTLRNESTACPGGASVAAANNSSGLVTSQGVGDLGSFPGKNTLSCFLESPMTFLDTPTKNLIDTPTKKGPSELPSCSCVEQIIEKDEGPYYTHLGTGPSVAAVREIMEARYGEKGRAIRIEVVVYTGKEGKSSQGCPIAKWVIRRSSDEEKLLCLVRQRAGHHCQTAVIVILILAWEGIPHLLADTLYQELTQSLNKYGCPTTRRCALNEDRTCACQGLDPETCGASFSFGCSWSMYFNGCKFARSKNPRRFRLIADDPKEEENLESNLQTLATDVAPVYKKLAPDAFQNQVENEHLGSDCRLGRKDGRPFSGVTACIDFCAHAHKDTHNMNNGSTVVCTLTKEDNRSVGVIPKDEQLHVLPLYKISQTDEFGTREGLEAKIKTGAIQVLTAFPREVRMLAEPVRATKKKKVDVRRAPAEKPGQVPKKHPPLVKFKNESPEMHPKASQLLGNKTETLQPDVKNELSDSHFNLHSVANTTNYSWIKSIHHPLKGTNLPLNSSLTPLSGLAATSFQNDSEISYGFSDQGSVPPWTVVSTKYSGANAGTEECPGLLLNAEPASFSGVASTVTNPQLHADFSPGPVEHLISDPTKFQPPSLLPPVTQIAGPGDSTPGKSDSDEHMTGPREAAALASSLVYPRRQEPEPAAHFPTVTEQVPSDELTESADSEEKSEEMWSDSEHNFLDDNIGGVAVAPSHGSVLIECARRELHATTPIRKPNRNHPTRISLVFYQHKNLNEPRHGWAVWEAKMAERAREKEREAEKLATENAMNQKTKQPPESPEIFCEQNELNQIPSRKALTVTHDNVITVSSYALTQVAGPYNHWV</sequence>
<dbReference type="GO" id="GO:0040029">
    <property type="term" value="P:epigenetic regulation of gene expression"/>
    <property type="evidence" value="ECO:0007669"/>
    <property type="project" value="InterPro"/>
</dbReference>
<feature type="region of interest" description="Disordered" evidence="14">
    <location>
        <begin position="1716"/>
        <end position="1752"/>
    </location>
</feature>
<evidence type="ECO:0000256" key="6">
    <source>
        <dbReference type="ARBA" id="ARBA00022833"/>
    </source>
</evidence>
<keyword evidence="8 13" id="KW-0560">Oxidoreductase</keyword>
<feature type="region of interest" description="Disordered" evidence="14">
    <location>
        <begin position="1"/>
        <end position="33"/>
    </location>
</feature>
<evidence type="ECO:0000256" key="3">
    <source>
        <dbReference type="ARBA" id="ARBA00022454"/>
    </source>
</evidence>
<evidence type="ECO:0000256" key="14">
    <source>
        <dbReference type="SAM" id="MobiDB-lite"/>
    </source>
</evidence>
<dbReference type="GO" id="GO:0045944">
    <property type="term" value="P:positive regulation of transcription by RNA polymerase II"/>
    <property type="evidence" value="ECO:0007669"/>
    <property type="project" value="TreeGrafter"/>
</dbReference>
<dbReference type="CDD" id="cd18895">
    <property type="entry name" value="TET1"/>
    <property type="match status" value="1"/>
</dbReference>
<feature type="compositionally biased region" description="Polar residues" evidence="14">
    <location>
        <begin position="901"/>
        <end position="915"/>
    </location>
</feature>
<feature type="compositionally biased region" description="Polar residues" evidence="14">
    <location>
        <begin position="922"/>
        <end position="934"/>
    </location>
</feature>
<dbReference type="GeneTree" id="ENSGT00940000158935"/>
<keyword evidence="4 13" id="KW-0479">Metal-binding</keyword>
<comment type="function">
    <text evidence="13">Dioxygenase that catalyzes the conversion of the modified genomic base 5-methylcytosine (5mC) into 5-hydroxymethylcytosine (5hmC) and plays a key role in epigenetic chromatin reprogramming during embryonic development.</text>
</comment>
<feature type="compositionally biased region" description="Polar residues" evidence="14">
    <location>
        <begin position="698"/>
        <end position="712"/>
    </location>
</feature>
<dbReference type="GO" id="GO:0005694">
    <property type="term" value="C:chromosome"/>
    <property type="evidence" value="ECO:0007669"/>
    <property type="project" value="UniProtKB-SubCell"/>
</dbReference>
<keyword evidence="5 12" id="KW-0863">Zinc-finger</keyword>
<feature type="compositionally biased region" description="Acidic residues" evidence="14">
    <location>
        <begin position="1966"/>
        <end position="1982"/>
    </location>
</feature>
<feature type="compositionally biased region" description="Basic and acidic residues" evidence="14">
    <location>
        <begin position="1742"/>
        <end position="1751"/>
    </location>
</feature>
<accession>A0A7N4UZ04</accession>
<dbReference type="InterPro" id="IPR024779">
    <property type="entry name" value="2OGFeDO_JBP1/TET_oxygenase_dom"/>
</dbReference>